<dbReference type="RefSeq" id="WP_369191644.1">
    <property type="nucleotide sequence ID" value="NZ_CP163431.1"/>
</dbReference>
<feature type="transmembrane region" description="Helical" evidence="1">
    <location>
        <begin position="119"/>
        <end position="143"/>
    </location>
</feature>
<name>A0AB39ML47_9ACTN</name>
<keyword evidence="1" id="KW-0812">Transmembrane</keyword>
<feature type="transmembrane region" description="Helical" evidence="1">
    <location>
        <begin position="49"/>
        <end position="68"/>
    </location>
</feature>
<organism evidence="2">
    <name type="scientific">Streptomyces sp. R08</name>
    <dbReference type="NCBI Taxonomy" id="3238624"/>
    <lineage>
        <taxon>Bacteria</taxon>
        <taxon>Bacillati</taxon>
        <taxon>Actinomycetota</taxon>
        <taxon>Actinomycetes</taxon>
        <taxon>Kitasatosporales</taxon>
        <taxon>Streptomycetaceae</taxon>
        <taxon>Streptomyces</taxon>
    </lineage>
</organism>
<evidence type="ECO:0000256" key="1">
    <source>
        <dbReference type="SAM" id="Phobius"/>
    </source>
</evidence>
<feature type="transmembrane region" description="Helical" evidence="1">
    <location>
        <begin position="80"/>
        <end position="98"/>
    </location>
</feature>
<sequence length="188" mass="19950">MSYGRGFAPWIAAGFVSAVDWRWGAVAGVVVGVLLLLQDRSRGVAMDAMVLEISTIVYFVIIGAIAFSSPDSSVQDHSDVLSFVWLAGTAWGSMLLRSPFTLGIARRQTPEEYWDTPGFLAVNNAITAAWGSGFTFIAVVLAIGSATDAPLWVGITAHVVGLLAPAVFTSVYPKRVQARLEAMQAASA</sequence>
<feature type="transmembrane region" description="Helical" evidence="1">
    <location>
        <begin position="149"/>
        <end position="172"/>
    </location>
</feature>
<keyword evidence="1" id="KW-1133">Transmembrane helix</keyword>
<feature type="transmembrane region" description="Helical" evidence="1">
    <location>
        <begin position="20"/>
        <end position="37"/>
    </location>
</feature>
<evidence type="ECO:0000313" key="2">
    <source>
        <dbReference type="EMBL" id="XDQ06779.1"/>
    </source>
</evidence>
<dbReference type="EMBL" id="CP163431">
    <property type="protein sequence ID" value="XDQ06779.1"/>
    <property type="molecule type" value="Genomic_DNA"/>
</dbReference>
<dbReference type="AlphaFoldDB" id="A0AB39ML47"/>
<gene>
    <name evidence="2" type="ORF">AB5J58_44275</name>
</gene>
<keyword evidence="1" id="KW-0472">Membrane</keyword>
<reference evidence="2" key="1">
    <citation type="submission" date="2024-07" db="EMBL/GenBank/DDBJ databases">
        <authorList>
            <person name="Yu S.T."/>
        </authorList>
    </citation>
    <scope>NUCLEOTIDE SEQUENCE</scope>
    <source>
        <strain evidence="2">R08</strain>
    </source>
</reference>
<proteinExistence type="predicted"/>
<accession>A0AB39ML47</accession>
<protein>
    <submittedName>
        <fullName evidence="2">Uncharacterized protein</fullName>
    </submittedName>
</protein>